<dbReference type="EC" id="2.7.13.3" evidence="2"/>
<dbReference type="SMART" id="SM00911">
    <property type="entry name" value="HWE_HK"/>
    <property type="match status" value="1"/>
</dbReference>
<evidence type="ECO:0000256" key="7">
    <source>
        <dbReference type="ARBA" id="ARBA00022840"/>
    </source>
</evidence>
<evidence type="ECO:0000256" key="4">
    <source>
        <dbReference type="ARBA" id="ARBA00022679"/>
    </source>
</evidence>
<sequence length="326" mass="34730">MSEIDDDLGLHGEACLFRTIFETAIEAIVVIDDDGVIRACNPAAARLFGYRGDEMQGCNVRDIMAPPYRDVRSPTGERETGVRRILGSGRAVAGVRKNGSTFTLELSITEWRQNGERLFTGILRDVTEDVRVRELQRLMVNELNHRVKNTLATVQAIALQTLRNSETPRAAALALNKRLVALAGAHDILTRESWEGAAVTDIVAAAVEAHGAGGATTCSGPSAWLAPKPAVALALILHELFTNAGKFGALAGGGQVSISWAGGTAGQDLILTWREQGGPAVTAPVEHGFGLRMMEALASDLSGEVRLDFRTDGLVCVIRTVVGAPL</sequence>
<keyword evidence="5" id="KW-0547">Nucleotide-binding</keyword>
<comment type="catalytic activity">
    <reaction evidence="1">
        <text>ATP + protein L-histidine = ADP + protein N-phospho-L-histidine.</text>
        <dbReference type="EC" id="2.7.13.3"/>
    </reaction>
</comment>
<protein>
    <recommendedName>
        <fullName evidence="2">histidine kinase</fullName>
        <ecNumber evidence="2">2.7.13.3</ecNumber>
    </recommendedName>
</protein>
<evidence type="ECO:0000313" key="10">
    <source>
        <dbReference type="Proteomes" id="UP001597216"/>
    </source>
</evidence>
<keyword evidence="4 9" id="KW-0808">Transferase</keyword>
<accession>A0ABW3SWY7</accession>
<evidence type="ECO:0000313" key="9">
    <source>
        <dbReference type="EMBL" id="MFD1189439.1"/>
    </source>
</evidence>
<dbReference type="SMART" id="SM00091">
    <property type="entry name" value="PAS"/>
    <property type="match status" value="1"/>
</dbReference>
<dbReference type="CDD" id="cd00130">
    <property type="entry name" value="PAS"/>
    <property type="match status" value="1"/>
</dbReference>
<dbReference type="Pfam" id="PF13426">
    <property type="entry name" value="PAS_9"/>
    <property type="match status" value="1"/>
</dbReference>
<dbReference type="SUPFAM" id="SSF55785">
    <property type="entry name" value="PYP-like sensor domain (PAS domain)"/>
    <property type="match status" value="1"/>
</dbReference>
<name>A0ABW3SWY7_9CAUL</name>
<dbReference type="EMBL" id="JBHTLQ010000004">
    <property type="protein sequence ID" value="MFD1189439.1"/>
    <property type="molecule type" value="Genomic_DNA"/>
</dbReference>
<gene>
    <name evidence="9" type="ORF">ACFQ27_02515</name>
</gene>
<reference evidence="10" key="1">
    <citation type="journal article" date="2019" name="Int. J. Syst. Evol. Microbiol.">
        <title>The Global Catalogue of Microorganisms (GCM) 10K type strain sequencing project: providing services to taxonomists for standard genome sequencing and annotation.</title>
        <authorList>
            <consortium name="The Broad Institute Genomics Platform"/>
            <consortium name="The Broad Institute Genome Sequencing Center for Infectious Disease"/>
            <person name="Wu L."/>
            <person name="Ma J."/>
        </authorList>
    </citation>
    <scope>NUCLEOTIDE SEQUENCE [LARGE SCALE GENOMIC DNA]</scope>
    <source>
        <strain evidence="10">CCUG 55074</strain>
    </source>
</reference>
<feature type="domain" description="PAS" evidence="8">
    <location>
        <begin position="13"/>
        <end position="66"/>
    </location>
</feature>
<keyword evidence="3" id="KW-0597">Phosphoprotein</keyword>
<dbReference type="InterPro" id="IPR036890">
    <property type="entry name" value="HATPase_C_sf"/>
</dbReference>
<dbReference type="PANTHER" id="PTHR41523">
    <property type="entry name" value="TWO-COMPONENT SYSTEM SENSOR PROTEIN"/>
    <property type="match status" value="1"/>
</dbReference>
<dbReference type="InterPro" id="IPR011102">
    <property type="entry name" value="Sig_transdc_His_kinase_HWE"/>
</dbReference>
<evidence type="ECO:0000256" key="6">
    <source>
        <dbReference type="ARBA" id="ARBA00022777"/>
    </source>
</evidence>
<dbReference type="InterPro" id="IPR000014">
    <property type="entry name" value="PAS"/>
</dbReference>
<evidence type="ECO:0000259" key="8">
    <source>
        <dbReference type="PROSITE" id="PS50112"/>
    </source>
</evidence>
<dbReference type="InterPro" id="IPR035965">
    <property type="entry name" value="PAS-like_dom_sf"/>
</dbReference>
<dbReference type="RefSeq" id="WP_377352395.1">
    <property type="nucleotide sequence ID" value="NZ_JBHTLQ010000004.1"/>
</dbReference>
<evidence type="ECO:0000256" key="3">
    <source>
        <dbReference type="ARBA" id="ARBA00022553"/>
    </source>
</evidence>
<keyword evidence="10" id="KW-1185">Reference proteome</keyword>
<dbReference type="NCBIfam" id="TIGR00229">
    <property type="entry name" value="sensory_box"/>
    <property type="match status" value="1"/>
</dbReference>
<evidence type="ECO:0000256" key="5">
    <source>
        <dbReference type="ARBA" id="ARBA00022741"/>
    </source>
</evidence>
<dbReference type="Gene3D" id="3.30.565.10">
    <property type="entry name" value="Histidine kinase-like ATPase, C-terminal domain"/>
    <property type="match status" value="1"/>
</dbReference>
<dbReference type="GO" id="GO:0004673">
    <property type="term" value="F:protein histidine kinase activity"/>
    <property type="evidence" value="ECO:0007669"/>
    <property type="project" value="UniProtKB-EC"/>
</dbReference>
<organism evidence="9 10">
    <name type="scientific">Phenylobacterium conjunctum</name>
    <dbReference type="NCBI Taxonomy" id="1298959"/>
    <lineage>
        <taxon>Bacteria</taxon>
        <taxon>Pseudomonadati</taxon>
        <taxon>Pseudomonadota</taxon>
        <taxon>Alphaproteobacteria</taxon>
        <taxon>Caulobacterales</taxon>
        <taxon>Caulobacteraceae</taxon>
        <taxon>Phenylobacterium</taxon>
    </lineage>
</organism>
<dbReference type="Gene3D" id="3.30.450.20">
    <property type="entry name" value="PAS domain"/>
    <property type="match status" value="1"/>
</dbReference>
<dbReference type="PANTHER" id="PTHR41523:SF8">
    <property type="entry name" value="ETHYLENE RESPONSE SENSOR PROTEIN"/>
    <property type="match status" value="1"/>
</dbReference>
<evidence type="ECO:0000256" key="2">
    <source>
        <dbReference type="ARBA" id="ARBA00012438"/>
    </source>
</evidence>
<dbReference type="PROSITE" id="PS50112">
    <property type="entry name" value="PAS"/>
    <property type="match status" value="1"/>
</dbReference>
<keyword evidence="6 9" id="KW-0418">Kinase</keyword>
<evidence type="ECO:0000256" key="1">
    <source>
        <dbReference type="ARBA" id="ARBA00000085"/>
    </source>
</evidence>
<dbReference type="Pfam" id="PF07536">
    <property type="entry name" value="HWE_HK"/>
    <property type="match status" value="1"/>
</dbReference>
<keyword evidence="7" id="KW-0067">ATP-binding</keyword>
<dbReference type="Proteomes" id="UP001597216">
    <property type="component" value="Unassembled WGS sequence"/>
</dbReference>
<proteinExistence type="predicted"/>
<comment type="caution">
    <text evidence="9">The sequence shown here is derived from an EMBL/GenBank/DDBJ whole genome shotgun (WGS) entry which is preliminary data.</text>
</comment>